<keyword evidence="2 11" id="KW-0813">Transport</keyword>
<dbReference type="SUPFAM" id="SSF56935">
    <property type="entry name" value="Porins"/>
    <property type="match status" value="1"/>
</dbReference>
<feature type="region of interest" description="Disordered" evidence="12">
    <location>
        <begin position="566"/>
        <end position="588"/>
    </location>
</feature>
<dbReference type="Proteomes" id="UP000646484">
    <property type="component" value="Unassembled WGS sequence"/>
</dbReference>
<dbReference type="SUPFAM" id="SSF49464">
    <property type="entry name" value="Carboxypeptidase regulatory domain-like"/>
    <property type="match status" value="1"/>
</dbReference>
<dbReference type="Gene3D" id="2.40.170.20">
    <property type="entry name" value="TonB-dependent receptor, beta-barrel domain"/>
    <property type="match status" value="1"/>
</dbReference>
<dbReference type="NCBIfam" id="TIGR04057">
    <property type="entry name" value="SusC_RagA_signa"/>
    <property type="match status" value="1"/>
</dbReference>
<dbReference type="PANTHER" id="PTHR32552">
    <property type="entry name" value="FERRICHROME IRON RECEPTOR-RELATED"/>
    <property type="match status" value="1"/>
</dbReference>
<feature type="domain" description="Secretin/TonB short N-terminal" evidence="13">
    <location>
        <begin position="66"/>
        <end position="116"/>
    </location>
</feature>
<keyword evidence="8" id="KW-0798">TonB box</keyword>
<comment type="subcellular location">
    <subcellularLocation>
        <location evidence="1 11">Cell outer membrane</location>
        <topology evidence="1 11">Multi-pass membrane protein</topology>
    </subcellularLocation>
</comment>
<evidence type="ECO:0000256" key="10">
    <source>
        <dbReference type="ARBA" id="ARBA00023237"/>
    </source>
</evidence>
<dbReference type="InterPro" id="IPR023997">
    <property type="entry name" value="TonB-dep_OMP_SusC/RagA_CS"/>
</dbReference>
<dbReference type="Pfam" id="PF07715">
    <property type="entry name" value="Plug"/>
    <property type="match status" value="1"/>
</dbReference>
<dbReference type="InterPro" id="IPR011662">
    <property type="entry name" value="Secretin/TonB_short_N"/>
</dbReference>
<dbReference type="InterPro" id="IPR039426">
    <property type="entry name" value="TonB-dep_rcpt-like"/>
</dbReference>
<evidence type="ECO:0000256" key="2">
    <source>
        <dbReference type="ARBA" id="ARBA00022448"/>
    </source>
</evidence>
<gene>
    <name evidence="14" type="ORF">H8S64_14155</name>
</gene>
<evidence type="ECO:0000256" key="8">
    <source>
        <dbReference type="ARBA" id="ARBA00023077"/>
    </source>
</evidence>
<evidence type="ECO:0000256" key="11">
    <source>
        <dbReference type="PROSITE-ProRule" id="PRU01360"/>
    </source>
</evidence>
<proteinExistence type="inferred from homology"/>
<keyword evidence="6" id="KW-0408">Iron</keyword>
<dbReference type="PANTHER" id="PTHR32552:SF81">
    <property type="entry name" value="TONB-DEPENDENT OUTER MEMBRANE RECEPTOR"/>
    <property type="match status" value="1"/>
</dbReference>
<evidence type="ECO:0000256" key="1">
    <source>
        <dbReference type="ARBA" id="ARBA00004571"/>
    </source>
</evidence>
<organism evidence="14 15">
    <name type="scientific">Butyricimonas hominis</name>
    <dbReference type="NCBI Taxonomy" id="2763032"/>
    <lineage>
        <taxon>Bacteria</taxon>
        <taxon>Pseudomonadati</taxon>
        <taxon>Bacteroidota</taxon>
        <taxon>Bacteroidia</taxon>
        <taxon>Bacteroidales</taxon>
        <taxon>Odoribacteraceae</taxon>
        <taxon>Butyricimonas</taxon>
    </lineage>
</organism>
<dbReference type="Gene3D" id="2.60.40.1120">
    <property type="entry name" value="Carboxypeptidase-like, regulatory domain"/>
    <property type="match status" value="1"/>
</dbReference>
<dbReference type="InterPro" id="IPR023996">
    <property type="entry name" value="TonB-dep_OMP_SusC/RagA"/>
</dbReference>
<dbReference type="InterPro" id="IPR037066">
    <property type="entry name" value="Plug_dom_sf"/>
</dbReference>
<evidence type="ECO:0000256" key="5">
    <source>
        <dbReference type="ARBA" id="ARBA00022692"/>
    </source>
</evidence>
<dbReference type="InterPro" id="IPR036942">
    <property type="entry name" value="Beta-barrel_TonB_sf"/>
</dbReference>
<dbReference type="EMBL" id="JACOOH010000006">
    <property type="protein sequence ID" value="MBC5622242.1"/>
    <property type="molecule type" value="Genomic_DNA"/>
</dbReference>
<dbReference type="PROSITE" id="PS52016">
    <property type="entry name" value="TONB_DEPENDENT_REC_3"/>
    <property type="match status" value="1"/>
</dbReference>
<keyword evidence="4" id="KW-0410">Iron transport</keyword>
<evidence type="ECO:0000256" key="9">
    <source>
        <dbReference type="ARBA" id="ARBA00023136"/>
    </source>
</evidence>
<keyword evidence="5 11" id="KW-0812">Transmembrane</keyword>
<dbReference type="InterPro" id="IPR012910">
    <property type="entry name" value="Plug_dom"/>
</dbReference>
<comment type="similarity">
    <text evidence="11">Belongs to the TonB-dependent receptor family.</text>
</comment>
<keyword evidence="9 11" id="KW-0472">Membrane</keyword>
<evidence type="ECO:0000313" key="14">
    <source>
        <dbReference type="EMBL" id="MBC5622242.1"/>
    </source>
</evidence>
<dbReference type="InterPro" id="IPR008969">
    <property type="entry name" value="CarboxyPept-like_regulatory"/>
</dbReference>
<accession>A0ABR7D3A7</accession>
<comment type="caution">
    <text evidence="14">The sequence shown here is derived from an EMBL/GenBank/DDBJ whole genome shotgun (WGS) entry which is preliminary data.</text>
</comment>
<evidence type="ECO:0000256" key="6">
    <source>
        <dbReference type="ARBA" id="ARBA00023004"/>
    </source>
</evidence>
<dbReference type="SMART" id="SM00965">
    <property type="entry name" value="STN"/>
    <property type="match status" value="1"/>
</dbReference>
<dbReference type="NCBIfam" id="TIGR04056">
    <property type="entry name" value="OMP_RagA_SusC"/>
    <property type="match status" value="1"/>
</dbReference>
<name>A0ABR7D3A7_9BACT</name>
<keyword evidence="15" id="KW-1185">Reference proteome</keyword>
<evidence type="ECO:0000313" key="15">
    <source>
        <dbReference type="Proteomes" id="UP000646484"/>
    </source>
</evidence>
<evidence type="ECO:0000256" key="3">
    <source>
        <dbReference type="ARBA" id="ARBA00022452"/>
    </source>
</evidence>
<sequence length="1098" mass="121709">MGHQSIFCTRGQIRLFGVSRIVLFACFLLLTSFVQAQERKNITVDFKEEALGEVLKKLEKLSPYKILFTYDHVQGYKVTASLKNVTILDALKKVLEGKPFTYSEITDGKYITVKYQSDKKNLDGKGVTVKGVVLDKNKEPLPGVTVIIKGTSTGVATNADGMYEIVVPTSSETVLQFSCIGMKSEEVKVGKEKTINVTMSEEVNEVDEVVVNGIYTASKNSYTGAVSTVRSEDILAVSQTNLFKALTVLVPGMRIVDNNEQGSNPNYIPEIIIRGTTSIKTSDDQYGLNSPLIIVDGVETTLEGLYDMDVFDIERVDVLKDASATAIYGDKAANGVIVVTRKRVADSKLRMRYNFVPDIQFPDVSSYSLCNPRQKLELERRWGIYEGMNGEKEMEYNRKLKLVNSGVYTDWAAIPVRIAWSHSHSLSVTGRGGGLDYSVTARYGDAHGVMKGDFRRNYGIGFYFSYIFRNKLTVTFRSDIQKTDSKNTPYGSYSQWVVLNPYDCPYDEYGELIPKLSFGAANPIYNASTGSFSKGKSKSISNNLTFRWDVMKGMIVNLSANLSLSDSRSDNYTSSLHTSSMEGNESANTKGRYVLSGSEGTNWSMTGSVSYSLPFDDKGSILTTNVGSTITQSNSSSFGMEGRGFLKPVMNDINFARTYPSGGKPSGSNGYSASVGVFANLNFILKNRYFLDGSFRTSGNSVLGGNNQWAPYWSFGIGWNAHNESFIKALSWVSTFRFRGSIGFVGSGNFSGNMAQTIYTYGDAYLLGLGAIPSQLGNPDLKAQRTLNMNGGVVLDILEGRFQVNLDFYRQRTKDALLPIGLPLSTGAATVQANLGESLNWGMEISVSSLLVRTTDWLLRLTVNTHHTENKLMKISNALARQNEENMRDKGVAPKLQLREGESMDAIYAVDSWGINPANGLEVFLKKDTKEPTYVYDVKDMVALGDTKPWFEGSSSLSAAWRDISVGMAFSYTFGGYIYNSTRAAKVENIDITKNVDVRAYTERWVKPGDVVAYPKGEYEQQRFVKSARFVEKKNEVYLSSVSISYNLPQTWVRGIGLKRLTVGVTFSDVLRLSTVKYERGTSYPFMRGFNFMISPTF</sequence>
<keyword evidence="10 11" id="KW-0998">Cell outer membrane</keyword>
<evidence type="ECO:0000259" key="13">
    <source>
        <dbReference type="SMART" id="SM00965"/>
    </source>
</evidence>
<reference evidence="14 15" key="1">
    <citation type="submission" date="2020-08" db="EMBL/GenBank/DDBJ databases">
        <title>Genome public.</title>
        <authorList>
            <person name="Liu C."/>
            <person name="Sun Q."/>
        </authorList>
    </citation>
    <scope>NUCLEOTIDE SEQUENCE [LARGE SCALE GENOMIC DNA]</scope>
    <source>
        <strain evidence="14 15">NSJ-56</strain>
    </source>
</reference>
<dbReference type="Gene3D" id="3.55.50.30">
    <property type="match status" value="1"/>
</dbReference>
<evidence type="ECO:0000256" key="4">
    <source>
        <dbReference type="ARBA" id="ARBA00022496"/>
    </source>
</evidence>
<keyword evidence="7" id="KW-0406">Ion transport</keyword>
<evidence type="ECO:0000256" key="12">
    <source>
        <dbReference type="SAM" id="MobiDB-lite"/>
    </source>
</evidence>
<protein>
    <submittedName>
        <fullName evidence="14">SusC/RagA family TonB-linked outer membrane protein</fullName>
    </submittedName>
</protein>
<dbReference type="Gene3D" id="2.170.130.10">
    <property type="entry name" value="TonB-dependent receptor, plug domain"/>
    <property type="match status" value="1"/>
</dbReference>
<dbReference type="RefSeq" id="WP_186976833.1">
    <property type="nucleotide sequence ID" value="NZ_JACOOH010000006.1"/>
</dbReference>
<keyword evidence="3 11" id="KW-1134">Transmembrane beta strand</keyword>
<evidence type="ECO:0000256" key="7">
    <source>
        <dbReference type="ARBA" id="ARBA00023065"/>
    </source>
</evidence>
<dbReference type="Pfam" id="PF13715">
    <property type="entry name" value="CarbopepD_reg_2"/>
    <property type="match status" value="1"/>
</dbReference>